<organism evidence="11 12">
    <name type="scientific">Verticillium longisporum</name>
    <name type="common">Verticillium dahliae var. longisporum</name>
    <dbReference type="NCBI Taxonomy" id="100787"/>
    <lineage>
        <taxon>Eukaryota</taxon>
        <taxon>Fungi</taxon>
        <taxon>Dikarya</taxon>
        <taxon>Ascomycota</taxon>
        <taxon>Pezizomycotina</taxon>
        <taxon>Sordariomycetes</taxon>
        <taxon>Hypocreomycetidae</taxon>
        <taxon>Glomerellales</taxon>
        <taxon>Plectosphaerellaceae</taxon>
        <taxon>Verticillium</taxon>
    </lineage>
</organism>
<evidence type="ECO:0000256" key="1">
    <source>
        <dbReference type="ARBA" id="ARBA00010211"/>
    </source>
</evidence>
<protein>
    <recommendedName>
        <fullName evidence="10">RING-type domain-containing protein</fullName>
    </recommendedName>
</protein>
<reference evidence="12" key="1">
    <citation type="submission" date="2015-05" db="EMBL/GenBank/DDBJ databases">
        <authorList>
            <person name="Fogelqvist Johan"/>
        </authorList>
    </citation>
    <scope>NUCLEOTIDE SEQUENCE [LARGE SCALE GENOMIC DNA]</scope>
</reference>
<dbReference type="Gene3D" id="3.90.850.10">
    <property type="entry name" value="Fumarylacetoacetase-like, C-terminal domain"/>
    <property type="match status" value="1"/>
</dbReference>
<feature type="compositionally biased region" description="Acidic residues" evidence="9">
    <location>
        <begin position="1008"/>
        <end position="1017"/>
    </location>
</feature>
<dbReference type="GO" id="GO:0016740">
    <property type="term" value="F:transferase activity"/>
    <property type="evidence" value="ECO:0007669"/>
    <property type="project" value="UniProtKB-KW"/>
</dbReference>
<evidence type="ECO:0000313" key="11">
    <source>
        <dbReference type="EMBL" id="CRK29911.1"/>
    </source>
</evidence>
<feature type="coiled-coil region" evidence="8">
    <location>
        <begin position="732"/>
        <end position="854"/>
    </location>
</feature>
<dbReference type="InterPro" id="IPR017907">
    <property type="entry name" value="Znf_RING_CS"/>
</dbReference>
<dbReference type="PROSITE" id="PS51873">
    <property type="entry name" value="TRIAD"/>
    <property type="match status" value="1"/>
</dbReference>
<dbReference type="SUPFAM" id="SSF57850">
    <property type="entry name" value="RING/U-box"/>
    <property type="match status" value="1"/>
</dbReference>
<evidence type="ECO:0000256" key="6">
    <source>
        <dbReference type="ARBA" id="ARBA00022786"/>
    </source>
</evidence>
<keyword evidence="5" id="KW-0863">Zinc-finger</keyword>
<feature type="region of interest" description="Disordered" evidence="9">
    <location>
        <begin position="498"/>
        <end position="535"/>
    </location>
</feature>
<dbReference type="InterPro" id="IPR036663">
    <property type="entry name" value="Fumarylacetoacetase_C_sf"/>
</dbReference>
<feature type="compositionally biased region" description="Basic and acidic residues" evidence="9">
    <location>
        <begin position="394"/>
        <end position="413"/>
    </location>
</feature>
<evidence type="ECO:0000256" key="7">
    <source>
        <dbReference type="ARBA" id="ARBA00022833"/>
    </source>
</evidence>
<accession>A0A0G4M6M7</accession>
<keyword evidence="7" id="KW-0862">Zinc</keyword>
<dbReference type="STRING" id="100787.A0A0G4M6M7"/>
<evidence type="ECO:0000256" key="4">
    <source>
        <dbReference type="ARBA" id="ARBA00022737"/>
    </source>
</evidence>
<dbReference type="InterPro" id="IPR011234">
    <property type="entry name" value="Fumarylacetoacetase-like_C"/>
</dbReference>
<dbReference type="PANTHER" id="PTHR11820">
    <property type="entry name" value="ACYLPYRUVASE"/>
    <property type="match status" value="1"/>
</dbReference>
<feature type="region of interest" description="Disordered" evidence="9">
    <location>
        <begin position="991"/>
        <end position="1032"/>
    </location>
</feature>
<keyword evidence="8" id="KW-0175">Coiled coil</keyword>
<evidence type="ECO:0000259" key="10">
    <source>
        <dbReference type="PROSITE" id="PS51873"/>
    </source>
</evidence>
<dbReference type="CDD" id="cd22584">
    <property type="entry name" value="Rcat_RBR_unk"/>
    <property type="match status" value="1"/>
</dbReference>
<dbReference type="GO" id="GO:0006107">
    <property type="term" value="P:oxaloacetate metabolic process"/>
    <property type="evidence" value="ECO:0007669"/>
    <property type="project" value="UniProtKB-ARBA"/>
</dbReference>
<evidence type="ECO:0000256" key="9">
    <source>
        <dbReference type="SAM" id="MobiDB-lite"/>
    </source>
</evidence>
<keyword evidence="4" id="KW-0677">Repeat</keyword>
<proteinExistence type="inferred from homology"/>
<feature type="domain" description="RING-type" evidence="10">
    <location>
        <begin position="536"/>
        <end position="735"/>
    </location>
</feature>
<dbReference type="EMBL" id="CVQH01021306">
    <property type="protein sequence ID" value="CRK29911.1"/>
    <property type="molecule type" value="Genomic_DNA"/>
</dbReference>
<evidence type="ECO:0000256" key="5">
    <source>
        <dbReference type="ARBA" id="ARBA00022771"/>
    </source>
</evidence>
<feature type="compositionally biased region" description="Low complexity" evidence="9">
    <location>
        <begin position="1018"/>
        <end position="1032"/>
    </location>
</feature>
<comment type="similarity">
    <text evidence="1">Belongs to the FAH family.</text>
</comment>
<dbReference type="Proteomes" id="UP000044602">
    <property type="component" value="Unassembled WGS sequence"/>
</dbReference>
<keyword evidence="3" id="KW-0479">Metal-binding</keyword>
<name>A0A0G4M6M7_VERLO</name>
<evidence type="ECO:0000313" key="12">
    <source>
        <dbReference type="Proteomes" id="UP000044602"/>
    </source>
</evidence>
<sequence length="1032" mass="115729">MPAFSRLVRFLAKDGITYYGDAILPAGVKDISKAKQARVVTGDIFGQHIVTDKVADIRLLLAPLTPEHVRTVRCLGLNYANHAKESNMAIPTYPILFYKPATALTGPSDPITIPPIAQTGSTLDYECELVVVIGKQATDVSEEDALDYVLGYAVGNDVSHRDWQIKRGGGQWSLGKGYDGWAPWGPGIVTGAAIGDAQRLRISTKVNGQTVQNQTTADMIFGIRKTISLLSQGTTLVPGDIIFTGTPEGVGMGRKPQVWLKDGDVVEVGLENGRFRWTQSFGKSHLRTISMSVTMTLLEMEEDFTDLTIPADYIKFYGDPLSLVAGLDSAPTQWKGKGKAVGPSVDDEQPPVTAVEEVDWTKYNPPAALHTTPNFHDDVLVHIIKTSIDRIQARNAAEHRKREEEEEQRKKSSEPTTPDSEEDAAAKEPYLPIIIPSDDPQPVSISEVQAHLDEAEKEDLENLFSHVTHVSRTPFDFDTKPKKSRKFKLARLLKRLADRDSDVPPVGDSSKNEEPSSSSEITIKHEEPPLPPTPPEEVECVSCLDDFPQSALVKIACHSYCTPCFHRLITTACQNEQQWPPKCCLNTIPEETTLAHIPADLQKTFRRRAEEWAQPAPDRIYCSRPTCSRFIPTRRVDHATRTARCSHRSHPPTCTLCRGPAHPTAEACPSDRDAALTEALAADAGWMHCGACHALVEHREACQHMTCRCGHEFCYVCALPWQTCGCTMGSLAEKLAAAAARVEARLLREAEEEEAVRMVEEFEREERLKQELLRAEAESAEAEQRAEREAIRQSEVKDRFEKLRRQMGDLRELQDVLVGWQHDREVEVLKGDGAAEEEALRERQLRERQEYDQTARDKIQAREMSFKRDYASRVAEERDVEAKYMLELQAFYEGRVKGAKMAGDAMTLFRRQMDKGWRAWSQWRDGEMAAYQARVDEERTIQEEGLCSVKARLEDRLAEQAREATRRTAAEMKWAEEVWREREAMMVELEREELDDGETGSWYSFRDAEEELPEEAEASGSGSESASAAIPA</sequence>
<dbReference type="Pfam" id="PF01557">
    <property type="entry name" value="FAA_hydrolase"/>
    <property type="match status" value="1"/>
</dbReference>
<dbReference type="PROSITE" id="PS00518">
    <property type="entry name" value="ZF_RING_1"/>
    <property type="match status" value="1"/>
</dbReference>
<dbReference type="GO" id="GO:0050163">
    <property type="term" value="F:oxaloacetate tautomerase activity"/>
    <property type="evidence" value="ECO:0007669"/>
    <property type="project" value="UniProtKB-ARBA"/>
</dbReference>
<dbReference type="Gene3D" id="1.20.120.1750">
    <property type="match status" value="1"/>
</dbReference>
<feature type="region of interest" description="Disordered" evidence="9">
    <location>
        <begin position="394"/>
        <end position="425"/>
    </location>
</feature>
<dbReference type="SUPFAM" id="SSF56529">
    <property type="entry name" value="FAH"/>
    <property type="match status" value="1"/>
</dbReference>
<gene>
    <name evidence="11" type="ORF">BN1708_005050</name>
</gene>
<dbReference type="InterPro" id="IPR044066">
    <property type="entry name" value="TRIAD_supradom"/>
</dbReference>
<evidence type="ECO:0000256" key="3">
    <source>
        <dbReference type="ARBA" id="ARBA00022723"/>
    </source>
</evidence>
<keyword evidence="2" id="KW-0808">Transferase</keyword>
<dbReference type="PANTHER" id="PTHR11820:SF112">
    <property type="entry name" value="FUMARYLACETOACETATE HYDROLASE FAMILY PROTEIN (AFU_ORTHOLOGUE AFUA_1G02370)-RELATED"/>
    <property type="match status" value="1"/>
</dbReference>
<keyword evidence="6" id="KW-0833">Ubl conjugation pathway</keyword>
<dbReference type="GO" id="GO:0008270">
    <property type="term" value="F:zinc ion binding"/>
    <property type="evidence" value="ECO:0007669"/>
    <property type="project" value="UniProtKB-KW"/>
</dbReference>
<dbReference type="AlphaFoldDB" id="A0A0G4M6M7"/>
<dbReference type="CDD" id="cd20335">
    <property type="entry name" value="BRcat_RBR"/>
    <property type="match status" value="1"/>
</dbReference>
<keyword evidence="12" id="KW-1185">Reference proteome</keyword>
<dbReference type="FunFam" id="3.90.850.10:FF:000002">
    <property type="entry name" value="2-hydroxyhepta-2,4-diene-1,7-dioate isomerase"/>
    <property type="match status" value="1"/>
</dbReference>
<evidence type="ECO:0000256" key="8">
    <source>
        <dbReference type="SAM" id="Coils"/>
    </source>
</evidence>
<evidence type="ECO:0000256" key="2">
    <source>
        <dbReference type="ARBA" id="ARBA00022679"/>
    </source>
</evidence>